<evidence type="ECO:0000256" key="1">
    <source>
        <dbReference type="ARBA" id="ARBA00004180"/>
    </source>
</evidence>
<feature type="region of interest" description="Disordered" evidence="7">
    <location>
        <begin position="113"/>
        <end position="138"/>
    </location>
</feature>
<sequence>MSDPVAEFLAREQSVLAGIKDDSLGTSPPPYINSTNKNDAIGNGLLNDPFSQNSILEEKVEDGRKTTKNFVGLFREDFRHCQEENDTACVNEARLLSGTSGSGLDLPILANGVQRSSTTPSPSLAAMNNSSKPEPEKIKKWREEQKIMLEKK</sequence>
<dbReference type="GO" id="GO:0005198">
    <property type="term" value="F:structural molecule activity"/>
    <property type="evidence" value="ECO:0007669"/>
    <property type="project" value="InterPro"/>
</dbReference>
<evidence type="ECO:0000256" key="3">
    <source>
        <dbReference type="ARBA" id="ARBA00023136"/>
    </source>
</evidence>
<name>A0A498SUZ3_ACAVI</name>
<feature type="non-terminal residue" evidence="8">
    <location>
        <position position="152"/>
    </location>
</feature>
<evidence type="ECO:0000256" key="7">
    <source>
        <dbReference type="SAM" id="MobiDB-lite"/>
    </source>
</evidence>
<accession>A0A498SUZ3</accession>
<keyword evidence="5 6" id="KW-0968">Cytoplasmic vesicle</keyword>
<keyword evidence="3 6" id="KW-0472">Membrane</keyword>
<dbReference type="InterPro" id="IPR000996">
    <property type="entry name" value="Clathrin_L-chain"/>
</dbReference>
<keyword evidence="4 6" id="KW-0168">Coated pit</keyword>
<evidence type="ECO:0000313" key="8">
    <source>
        <dbReference type="EMBL" id="VBB33100.1"/>
    </source>
</evidence>
<dbReference type="GO" id="GO:0030132">
    <property type="term" value="C:clathrin coat of coated pit"/>
    <property type="evidence" value="ECO:0007669"/>
    <property type="project" value="InterPro"/>
</dbReference>
<dbReference type="EMBL" id="UPTC01002137">
    <property type="protein sequence ID" value="VBB33100.1"/>
    <property type="molecule type" value="Genomic_DNA"/>
</dbReference>
<comment type="subcellular location">
    <subcellularLocation>
        <location evidence="1 6">Cytoplasmic vesicle membrane</location>
        <topology evidence="1 6">Peripheral membrane protein</topology>
        <orientation evidence="1 6">Cytoplasmic side</orientation>
    </subcellularLocation>
    <subcellularLocation>
        <location evidence="6">Membrane</location>
        <location evidence="6">Coated pit</location>
        <topology evidence="6">Peripheral membrane protein</topology>
        <orientation evidence="6">Cytoplasmic side</orientation>
    </subcellularLocation>
    <text evidence="6">Cytoplasmic face of coated pits and vesicles.</text>
</comment>
<comment type="function">
    <text evidence="6">Clathrin is the major protein of the polyhedral coat of coated pits and vesicles.</text>
</comment>
<protein>
    <recommendedName>
        <fullName evidence="6">Clathrin light chain</fullName>
    </recommendedName>
</protein>
<reference evidence="8 9" key="1">
    <citation type="submission" date="2018-08" db="EMBL/GenBank/DDBJ databases">
        <authorList>
            <person name="Laetsch R D."/>
            <person name="Stevens L."/>
            <person name="Kumar S."/>
            <person name="Blaxter L. M."/>
        </authorList>
    </citation>
    <scope>NUCLEOTIDE SEQUENCE [LARGE SCALE GENOMIC DNA]</scope>
</reference>
<proteinExistence type="inferred from homology"/>
<gene>
    <name evidence="8" type="ORF">NAV_LOCUS7891</name>
</gene>
<dbReference type="Proteomes" id="UP000276991">
    <property type="component" value="Unassembled WGS sequence"/>
</dbReference>
<dbReference type="AlphaFoldDB" id="A0A498SUZ3"/>
<evidence type="ECO:0000256" key="2">
    <source>
        <dbReference type="ARBA" id="ARBA00005263"/>
    </source>
</evidence>
<evidence type="ECO:0000256" key="4">
    <source>
        <dbReference type="ARBA" id="ARBA00023176"/>
    </source>
</evidence>
<comment type="similarity">
    <text evidence="2 6">Belongs to the clathrin light chain family.</text>
</comment>
<keyword evidence="9" id="KW-1185">Reference proteome</keyword>
<feature type="region of interest" description="Disordered" evidence="7">
    <location>
        <begin position="20"/>
        <end position="39"/>
    </location>
</feature>
<evidence type="ECO:0000256" key="6">
    <source>
        <dbReference type="RuleBase" id="RU363137"/>
    </source>
</evidence>
<dbReference type="Pfam" id="PF01086">
    <property type="entry name" value="Clathrin_lg_ch"/>
    <property type="match status" value="1"/>
</dbReference>
<evidence type="ECO:0000313" key="9">
    <source>
        <dbReference type="Proteomes" id="UP000276991"/>
    </source>
</evidence>
<dbReference type="OrthoDB" id="5512at2759"/>
<dbReference type="GO" id="GO:0016192">
    <property type="term" value="P:vesicle-mediated transport"/>
    <property type="evidence" value="ECO:0007669"/>
    <property type="project" value="InterPro"/>
</dbReference>
<dbReference type="GO" id="GO:0006886">
    <property type="term" value="P:intracellular protein transport"/>
    <property type="evidence" value="ECO:0007669"/>
    <property type="project" value="InterPro"/>
</dbReference>
<dbReference type="STRING" id="6277.A0A498SUZ3"/>
<feature type="compositionally biased region" description="Polar residues" evidence="7">
    <location>
        <begin position="113"/>
        <end position="132"/>
    </location>
</feature>
<organism evidence="8 9">
    <name type="scientific">Acanthocheilonema viteae</name>
    <name type="common">Filarial nematode worm</name>
    <name type="synonym">Dipetalonema viteae</name>
    <dbReference type="NCBI Taxonomy" id="6277"/>
    <lineage>
        <taxon>Eukaryota</taxon>
        <taxon>Metazoa</taxon>
        <taxon>Ecdysozoa</taxon>
        <taxon>Nematoda</taxon>
        <taxon>Chromadorea</taxon>
        <taxon>Rhabditida</taxon>
        <taxon>Spirurina</taxon>
        <taxon>Spiruromorpha</taxon>
        <taxon>Filarioidea</taxon>
        <taxon>Onchocercidae</taxon>
        <taxon>Acanthocheilonema</taxon>
    </lineage>
</organism>
<dbReference type="GO" id="GO:0030130">
    <property type="term" value="C:clathrin coat of trans-Golgi network vesicle"/>
    <property type="evidence" value="ECO:0007669"/>
    <property type="project" value="InterPro"/>
</dbReference>
<evidence type="ECO:0000256" key="5">
    <source>
        <dbReference type="ARBA" id="ARBA00023329"/>
    </source>
</evidence>